<dbReference type="Pfam" id="PF01565">
    <property type="entry name" value="FAD_binding_4"/>
    <property type="match status" value="1"/>
</dbReference>
<dbReference type="PANTHER" id="PTHR42973:SF39">
    <property type="entry name" value="FAD-BINDING PCMH-TYPE DOMAIN-CONTAINING PROTEIN"/>
    <property type="match status" value="1"/>
</dbReference>
<proteinExistence type="inferred from homology"/>
<comment type="cofactor">
    <cofactor evidence="1">
        <name>FAD</name>
        <dbReference type="ChEBI" id="CHEBI:57692"/>
    </cofactor>
</comment>
<dbReference type="EMBL" id="JBIAPI010000001">
    <property type="protein sequence ID" value="MFF3223087.1"/>
    <property type="molecule type" value="Genomic_DNA"/>
</dbReference>
<evidence type="ECO:0000256" key="2">
    <source>
        <dbReference type="ARBA" id="ARBA00005466"/>
    </source>
</evidence>
<dbReference type="InterPro" id="IPR012951">
    <property type="entry name" value="BBE"/>
</dbReference>
<dbReference type="SUPFAM" id="SSF56176">
    <property type="entry name" value="FAD-binding/transporter-associated domain-like"/>
    <property type="match status" value="1"/>
</dbReference>
<keyword evidence="8" id="KW-1185">Reference proteome</keyword>
<evidence type="ECO:0000256" key="4">
    <source>
        <dbReference type="ARBA" id="ARBA00022827"/>
    </source>
</evidence>
<gene>
    <name evidence="7" type="ORF">ACFYV7_09845</name>
</gene>
<name>A0ABW6QQ83_9NOCA</name>
<evidence type="ECO:0000256" key="1">
    <source>
        <dbReference type="ARBA" id="ARBA00001974"/>
    </source>
</evidence>
<evidence type="ECO:0000259" key="6">
    <source>
        <dbReference type="PROSITE" id="PS51387"/>
    </source>
</evidence>
<dbReference type="PROSITE" id="PS51387">
    <property type="entry name" value="FAD_PCMH"/>
    <property type="match status" value="1"/>
</dbReference>
<dbReference type="InterPro" id="IPR050416">
    <property type="entry name" value="FAD-linked_Oxidoreductase"/>
</dbReference>
<dbReference type="Gene3D" id="3.30.465.10">
    <property type="match status" value="1"/>
</dbReference>
<organism evidence="7 8">
    <name type="scientific">Nocardia suismassiliense</name>
    <dbReference type="NCBI Taxonomy" id="2077092"/>
    <lineage>
        <taxon>Bacteria</taxon>
        <taxon>Bacillati</taxon>
        <taxon>Actinomycetota</taxon>
        <taxon>Actinomycetes</taxon>
        <taxon>Mycobacteriales</taxon>
        <taxon>Nocardiaceae</taxon>
        <taxon>Nocardia</taxon>
    </lineage>
</organism>
<comment type="caution">
    <text evidence="7">The sequence shown here is derived from an EMBL/GenBank/DDBJ whole genome shotgun (WGS) entry which is preliminary data.</text>
</comment>
<keyword evidence="3" id="KW-0285">Flavoprotein</keyword>
<dbReference type="InterPro" id="IPR006094">
    <property type="entry name" value="Oxid_FAD_bind_N"/>
</dbReference>
<accession>A0ABW6QQ83</accession>
<protein>
    <submittedName>
        <fullName evidence="7">FAD-binding oxidoreductase</fullName>
    </submittedName>
</protein>
<feature type="domain" description="FAD-binding PCMH-type" evidence="6">
    <location>
        <begin position="36"/>
        <end position="211"/>
    </location>
</feature>
<keyword evidence="5" id="KW-0560">Oxidoreductase</keyword>
<comment type="similarity">
    <text evidence="2">Belongs to the oxygen-dependent FAD-linked oxidoreductase family.</text>
</comment>
<dbReference type="Gene3D" id="3.40.462.20">
    <property type="match status" value="1"/>
</dbReference>
<dbReference type="RefSeq" id="WP_387715811.1">
    <property type="nucleotide sequence ID" value="NZ_JBIAPI010000001.1"/>
</dbReference>
<keyword evidence="4" id="KW-0274">FAD</keyword>
<dbReference type="InterPro" id="IPR036318">
    <property type="entry name" value="FAD-bd_PCMH-like_sf"/>
</dbReference>
<dbReference type="Proteomes" id="UP001601948">
    <property type="component" value="Unassembled WGS sequence"/>
</dbReference>
<evidence type="ECO:0000313" key="8">
    <source>
        <dbReference type="Proteomes" id="UP001601948"/>
    </source>
</evidence>
<dbReference type="InterPro" id="IPR016169">
    <property type="entry name" value="FAD-bd_PCMH_sub2"/>
</dbReference>
<dbReference type="InterPro" id="IPR006093">
    <property type="entry name" value="Oxy_OxRdtase_FAD_BS"/>
</dbReference>
<dbReference type="Pfam" id="PF08031">
    <property type="entry name" value="BBE"/>
    <property type="match status" value="1"/>
</dbReference>
<evidence type="ECO:0000256" key="3">
    <source>
        <dbReference type="ARBA" id="ARBA00022630"/>
    </source>
</evidence>
<dbReference type="PANTHER" id="PTHR42973">
    <property type="entry name" value="BINDING OXIDOREDUCTASE, PUTATIVE (AFU_ORTHOLOGUE AFUA_1G17690)-RELATED"/>
    <property type="match status" value="1"/>
</dbReference>
<reference evidence="7 8" key="1">
    <citation type="submission" date="2024-10" db="EMBL/GenBank/DDBJ databases">
        <title>The Natural Products Discovery Center: Release of the First 8490 Sequenced Strains for Exploring Actinobacteria Biosynthetic Diversity.</title>
        <authorList>
            <person name="Kalkreuter E."/>
            <person name="Kautsar S.A."/>
            <person name="Yang D."/>
            <person name="Bader C.D."/>
            <person name="Teijaro C.N."/>
            <person name="Fluegel L."/>
            <person name="Davis C.M."/>
            <person name="Simpson J.R."/>
            <person name="Lauterbach L."/>
            <person name="Steele A.D."/>
            <person name="Gui C."/>
            <person name="Meng S."/>
            <person name="Li G."/>
            <person name="Viehrig K."/>
            <person name="Ye F."/>
            <person name="Su P."/>
            <person name="Kiefer A.F."/>
            <person name="Nichols A."/>
            <person name="Cepeda A.J."/>
            <person name="Yan W."/>
            <person name="Fan B."/>
            <person name="Jiang Y."/>
            <person name="Adhikari A."/>
            <person name="Zheng C.-J."/>
            <person name="Schuster L."/>
            <person name="Cowan T.M."/>
            <person name="Smanski M.J."/>
            <person name="Chevrette M.G."/>
            <person name="De Carvalho L.P.S."/>
            <person name="Shen B."/>
        </authorList>
    </citation>
    <scope>NUCLEOTIDE SEQUENCE [LARGE SCALE GENOMIC DNA]</scope>
    <source>
        <strain evidence="7 8">NPDC003040</strain>
    </source>
</reference>
<dbReference type="InterPro" id="IPR016166">
    <property type="entry name" value="FAD-bd_PCMH"/>
</dbReference>
<sequence length="483" mass="53543">MSEVAARLRVALPEMVMSFEGDPDYDRARATWNVRTRFRPLGLVQPRNTAEVQAVLRAAREVGITQLAIRSGGHSMEGNGLGGPDSKALVIDLMQLRAISVDPTAKTITAEPAVLTGILYSKAFEYGLLVPGGDCLNVGLGGQVTAGGYGRCLRTYGNLTDHALEFEVVTVDGEVRTANTTEHADLFWALRGSGTGSFGVITRMKLKAHDVPRAPANFTFRWHFDQVDVARTLIDVQRYCLDSPTTVSPILTTWRGMIELSGGIFTDTADERDALITDMRAALPAPTEPAHIEPLNFLQVLERQSEEQTSAHWLVDASAVTRETNNHLRYQRVRAGFLPKPLSESLIREFAELLKSQLPGNRVQFCRINPAVESPVDACAIKNRGCTWLSGFGTDVEPGNGLTVDDLQAEGDRRYREWEDRAYELFHPYSSGPYIGDDDLLEGNHGRDLFEAYYGPHLPRLKEIKRKYDPGNLLHHKMSIPLD</sequence>
<dbReference type="PROSITE" id="PS00862">
    <property type="entry name" value="OX2_COVAL_FAD"/>
    <property type="match status" value="1"/>
</dbReference>
<evidence type="ECO:0000256" key="5">
    <source>
        <dbReference type="ARBA" id="ARBA00023002"/>
    </source>
</evidence>
<evidence type="ECO:0000313" key="7">
    <source>
        <dbReference type="EMBL" id="MFF3223087.1"/>
    </source>
</evidence>